<reference evidence="2" key="1">
    <citation type="journal article" date="2020" name="Stud. Mycol.">
        <title>101 Dothideomycetes genomes: a test case for predicting lifestyles and emergence of pathogens.</title>
        <authorList>
            <person name="Haridas S."/>
            <person name="Albert R."/>
            <person name="Binder M."/>
            <person name="Bloem J."/>
            <person name="Labutti K."/>
            <person name="Salamov A."/>
            <person name="Andreopoulos B."/>
            <person name="Baker S."/>
            <person name="Barry K."/>
            <person name="Bills G."/>
            <person name="Bluhm B."/>
            <person name="Cannon C."/>
            <person name="Castanera R."/>
            <person name="Culley D."/>
            <person name="Daum C."/>
            <person name="Ezra D."/>
            <person name="Gonzalez J."/>
            <person name="Henrissat B."/>
            <person name="Kuo A."/>
            <person name="Liang C."/>
            <person name="Lipzen A."/>
            <person name="Lutzoni F."/>
            <person name="Magnuson J."/>
            <person name="Mondo S."/>
            <person name="Nolan M."/>
            <person name="Ohm R."/>
            <person name="Pangilinan J."/>
            <person name="Park H.-J."/>
            <person name="Ramirez L."/>
            <person name="Alfaro M."/>
            <person name="Sun H."/>
            <person name="Tritt A."/>
            <person name="Yoshinaga Y."/>
            <person name="Zwiers L.-H."/>
            <person name="Turgeon B."/>
            <person name="Goodwin S."/>
            <person name="Spatafora J."/>
            <person name="Crous P."/>
            <person name="Grigoriev I."/>
        </authorList>
    </citation>
    <scope>NUCLEOTIDE SEQUENCE</scope>
    <source>
        <strain evidence="2">ATCC 16933</strain>
    </source>
</reference>
<feature type="region of interest" description="Disordered" evidence="1">
    <location>
        <begin position="70"/>
        <end position="89"/>
    </location>
</feature>
<name>A0A6A6P7D1_9PEZI</name>
<dbReference type="Proteomes" id="UP000799766">
    <property type="component" value="Unassembled WGS sequence"/>
</dbReference>
<gene>
    <name evidence="2" type="ORF">BDY21DRAFT_180101</name>
</gene>
<evidence type="ECO:0000313" key="2">
    <source>
        <dbReference type="EMBL" id="KAF2459885.1"/>
    </source>
</evidence>
<evidence type="ECO:0000313" key="3">
    <source>
        <dbReference type="Proteomes" id="UP000799766"/>
    </source>
</evidence>
<keyword evidence="3" id="KW-1185">Reference proteome</keyword>
<dbReference type="AlphaFoldDB" id="A0A6A6P7D1"/>
<protein>
    <submittedName>
        <fullName evidence="2">Uncharacterized protein</fullName>
    </submittedName>
</protein>
<accession>A0A6A6P7D1</accession>
<evidence type="ECO:0000256" key="1">
    <source>
        <dbReference type="SAM" id="MobiDB-lite"/>
    </source>
</evidence>
<sequence>MRGLRGKQKGLSCSPIEPGRTLLVGRRLSEQSAAGRAARTPVRACPSLQSSAGGLHVYSGRFQGRLGGAAGCQGGRRTARRPNRTKSGSSDLGMLSGIIIRRAYCSCSSRLLVCKAETRLVAFTRCLPPLSYLTNSQPLLRRQSDRNVRFIMVKCSQPILAA</sequence>
<dbReference type="EMBL" id="MU001674">
    <property type="protein sequence ID" value="KAF2459885.1"/>
    <property type="molecule type" value="Genomic_DNA"/>
</dbReference>
<proteinExistence type="predicted"/>
<organism evidence="2 3">
    <name type="scientific">Lineolata rhizophorae</name>
    <dbReference type="NCBI Taxonomy" id="578093"/>
    <lineage>
        <taxon>Eukaryota</taxon>
        <taxon>Fungi</taxon>
        <taxon>Dikarya</taxon>
        <taxon>Ascomycota</taxon>
        <taxon>Pezizomycotina</taxon>
        <taxon>Dothideomycetes</taxon>
        <taxon>Dothideomycetes incertae sedis</taxon>
        <taxon>Lineolatales</taxon>
        <taxon>Lineolataceae</taxon>
        <taxon>Lineolata</taxon>
    </lineage>
</organism>